<dbReference type="InterPro" id="IPR016566">
    <property type="entry name" value="UCP010219"/>
</dbReference>
<proteinExistence type="predicted"/>
<keyword evidence="1" id="KW-0472">Membrane</keyword>
<evidence type="ECO:0000313" key="3">
    <source>
        <dbReference type="Proteomes" id="UP000193564"/>
    </source>
</evidence>
<organism evidence="2 3">
    <name type="scientific">Mycolicibacterium doricum</name>
    <dbReference type="NCBI Taxonomy" id="126673"/>
    <lineage>
        <taxon>Bacteria</taxon>
        <taxon>Bacillati</taxon>
        <taxon>Actinomycetota</taxon>
        <taxon>Actinomycetes</taxon>
        <taxon>Mycobacteriales</taxon>
        <taxon>Mycobacteriaceae</taxon>
        <taxon>Mycolicibacterium</taxon>
    </lineage>
</organism>
<evidence type="ECO:0000256" key="1">
    <source>
        <dbReference type="SAM" id="Phobius"/>
    </source>
</evidence>
<feature type="transmembrane region" description="Helical" evidence="1">
    <location>
        <begin position="57"/>
        <end position="75"/>
    </location>
</feature>
<accession>A0A1X1T0D0</accession>
<dbReference type="Proteomes" id="UP000193564">
    <property type="component" value="Unassembled WGS sequence"/>
</dbReference>
<protein>
    <recommendedName>
        <fullName evidence="4">DUF3159 domain-containing protein</fullName>
    </recommendedName>
</protein>
<feature type="transmembrane region" description="Helical" evidence="1">
    <location>
        <begin position="30"/>
        <end position="50"/>
    </location>
</feature>
<feature type="transmembrane region" description="Helical" evidence="1">
    <location>
        <begin position="160"/>
        <end position="184"/>
    </location>
</feature>
<dbReference type="PIRSF" id="PIRSF010219">
    <property type="entry name" value="UCP010219"/>
    <property type="match status" value="1"/>
</dbReference>
<name>A0A1X1T0D0_9MYCO</name>
<dbReference type="OrthoDB" id="5244221at2"/>
<feature type="transmembrane region" description="Helical" evidence="1">
    <location>
        <begin position="81"/>
        <end position="102"/>
    </location>
</feature>
<keyword evidence="1" id="KW-0812">Transmembrane</keyword>
<keyword evidence="1" id="KW-1133">Transmembrane helix</keyword>
<comment type="caution">
    <text evidence="2">The sequence shown here is derived from an EMBL/GenBank/DDBJ whole genome shotgun (WGS) entry which is preliminary data.</text>
</comment>
<dbReference type="AlphaFoldDB" id="A0A1X1T0D0"/>
<dbReference type="EMBL" id="LQOS01000046">
    <property type="protein sequence ID" value="ORV37699.1"/>
    <property type="molecule type" value="Genomic_DNA"/>
</dbReference>
<evidence type="ECO:0000313" key="2">
    <source>
        <dbReference type="EMBL" id="ORV37699.1"/>
    </source>
</evidence>
<dbReference type="STRING" id="126673.AWC01_15670"/>
<keyword evidence="3" id="KW-1185">Reference proteome</keyword>
<gene>
    <name evidence="2" type="ORF">AWC01_15670</name>
</gene>
<reference evidence="2 3" key="1">
    <citation type="submission" date="2016-01" db="EMBL/GenBank/DDBJ databases">
        <title>The new phylogeny of the genus Mycobacterium.</title>
        <authorList>
            <person name="Tarcisio F."/>
            <person name="Conor M."/>
            <person name="Antonella G."/>
            <person name="Elisabetta G."/>
            <person name="Giulia F.S."/>
            <person name="Sara T."/>
            <person name="Anna F."/>
            <person name="Clotilde B."/>
            <person name="Roberto B."/>
            <person name="Veronica D.S."/>
            <person name="Fabio R."/>
            <person name="Monica P."/>
            <person name="Olivier J."/>
            <person name="Enrico T."/>
            <person name="Nicola S."/>
        </authorList>
    </citation>
    <scope>NUCLEOTIDE SEQUENCE [LARGE SCALE GENOMIC DNA]</scope>
    <source>
        <strain evidence="2 3">DSM 44339</strain>
    </source>
</reference>
<feature type="transmembrane region" description="Helical" evidence="1">
    <location>
        <begin position="127"/>
        <end position="148"/>
    </location>
</feature>
<dbReference type="Pfam" id="PF11361">
    <property type="entry name" value="DUF3159"/>
    <property type="match status" value="1"/>
</dbReference>
<feature type="transmembrane region" description="Helical" evidence="1">
    <location>
        <begin position="7"/>
        <end position="24"/>
    </location>
</feature>
<evidence type="ECO:0008006" key="4">
    <source>
        <dbReference type="Google" id="ProtNLM"/>
    </source>
</evidence>
<sequence>MFSRFGGVPGLIYSTVPIAAFAVADTYLTLLPALGLALTAAGLVLLWRLLRGDSYQPALAGFLGVVVGATLSLFTGQSRDYFVIHIWTALLLALVFTASILLRRPAVGLLWAWAHGHATSWRRNTKVMLSFDIATMIWVLVFTTRFLVQQHFYNADETAWLAITRIAMGWPLTGLAGAATFLAIRIAERNHATE</sequence>